<dbReference type="RefSeq" id="XP_031551922.1">
    <property type="nucleotide sequence ID" value="XM_031696062.1"/>
</dbReference>
<evidence type="ECO:0000313" key="2">
    <source>
        <dbReference type="RefSeq" id="XP_031551922.1"/>
    </source>
</evidence>
<keyword evidence="1" id="KW-1185">Reference proteome</keyword>
<name>A0A6P8HH56_ACTTE</name>
<proteinExistence type="predicted"/>
<organism evidence="1 2">
    <name type="scientific">Actinia tenebrosa</name>
    <name type="common">Australian red waratah sea anemone</name>
    <dbReference type="NCBI Taxonomy" id="6105"/>
    <lineage>
        <taxon>Eukaryota</taxon>
        <taxon>Metazoa</taxon>
        <taxon>Cnidaria</taxon>
        <taxon>Anthozoa</taxon>
        <taxon>Hexacorallia</taxon>
        <taxon>Actiniaria</taxon>
        <taxon>Actiniidae</taxon>
        <taxon>Actinia</taxon>
    </lineage>
</organism>
<dbReference type="KEGG" id="aten:116289185"/>
<sequence length="337" mass="39045">MYMYCGVKYSLVCKKYILFLSSPAVGTKITEFLTDWSHKKDELSEKFKDIYNFSKPKSVGKGKGGKSKSQVVNHNAQGLCSYAADLMIELYLKVFTQWKEIALIIRKKEFSNDEEDAIDVFDLKCKEWGYLLRHTFGPRLGTGDYGHMVIDHASMLLRLHRSIGKMSNQGFEANHKIHRQLYAQASSHDSPGHAASLEQIITHQYSEELLFLRLCFRQAIVSIEKRTPFHFPGCQWKKSHKIVDWSSNDRTWIYKVDALFTAIFSHDTLRYQYQKKVLQDGSIKNGKCIVHPDDLPTFVYSRTSIKRHSIKRSPSIQRSLTKVPNFLSHVYCKLDPY</sequence>
<reference evidence="2" key="1">
    <citation type="submission" date="2025-08" db="UniProtKB">
        <authorList>
            <consortium name="RefSeq"/>
        </authorList>
    </citation>
    <scope>IDENTIFICATION</scope>
    <source>
        <tissue evidence="2">Tentacle</tissue>
    </source>
</reference>
<dbReference type="AlphaFoldDB" id="A0A6P8HH56"/>
<accession>A0A6P8HH56</accession>
<dbReference type="GeneID" id="116289185"/>
<dbReference type="InParanoid" id="A0A6P8HH56"/>
<dbReference type="OrthoDB" id="5980811at2759"/>
<evidence type="ECO:0000313" key="1">
    <source>
        <dbReference type="Proteomes" id="UP000515163"/>
    </source>
</evidence>
<protein>
    <submittedName>
        <fullName evidence="2">Uncharacterized protein LOC116289185</fullName>
    </submittedName>
</protein>
<dbReference type="Proteomes" id="UP000515163">
    <property type="component" value="Unplaced"/>
</dbReference>
<gene>
    <name evidence="2" type="primary">LOC116289185</name>
</gene>